<evidence type="ECO:0000313" key="1">
    <source>
        <dbReference type="EMBL" id="KAJ7993182.1"/>
    </source>
</evidence>
<organism evidence="1 2">
    <name type="scientific">Dallia pectoralis</name>
    <name type="common">Alaska blackfish</name>
    <dbReference type="NCBI Taxonomy" id="75939"/>
    <lineage>
        <taxon>Eukaryota</taxon>
        <taxon>Metazoa</taxon>
        <taxon>Chordata</taxon>
        <taxon>Craniata</taxon>
        <taxon>Vertebrata</taxon>
        <taxon>Euteleostomi</taxon>
        <taxon>Actinopterygii</taxon>
        <taxon>Neopterygii</taxon>
        <taxon>Teleostei</taxon>
        <taxon>Protacanthopterygii</taxon>
        <taxon>Esociformes</taxon>
        <taxon>Umbridae</taxon>
        <taxon>Dallia</taxon>
    </lineage>
</organism>
<sequence length="68" mass="7881">MDLHGAIQNKEKEQMHMLPSMKETCRAMNRSTRIGKLMLEKAVFEVFELCFHIGRTCSDVGAMELRDH</sequence>
<name>A0ACC2FPI2_DALPE</name>
<evidence type="ECO:0000313" key="2">
    <source>
        <dbReference type="Proteomes" id="UP001157502"/>
    </source>
</evidence>
<proteinExistence type="predicted"/>
<reference evidence="1" key="1">
    <citation type="submission" date="2021-05" db="EMBL/GenBank/DDBJ databases">
        <authorList>
            <person name="Pan Q."/>
            <person name="Jouanno E."/>
            <person name="Zahm M."/>
            <person name="Klopp C."/>
            <person name="Cabau C."/>
            <person name="Louis A."/>
            <person name="Berthelot C."/>
            <person name="Parey E."/>
            <person name="Roest Crollius H."/>
            <person name="Montfort J."/>
            <person name="Robinson-Rechavi M."/>
            <person name="Bouchez O."/>
            <person name="Lampietro C."/>
            <person name="Lopez Roques C."/>
            <person name="Donnadieu C."/>
            <person name="Postlethwait J."/>
            <person name="Bobe J."/>
            <person name="Dillon D."/>
            <person name="Chandos A."/>
            <person name="von Hippel F."/>
            <person name="Guiguen Y."/>
        </authorList>
    </citation>
    <scope>NUCLEOTIDE SEQUENCE</scope>
    <source>
        <strain evidence="1">YG-Jan2019</strain>
    </source>
</reference>
<comment type="caution">
    <text evidence="1">The sequence shown here is derived from an EMBL/GenBank/DDBJ whole genome shotgun (WGS) entry which is preliminary data.</text>
</comment>
<accession>A0ACC2FPI2</accession>
<gene>
    <name evidence="1" type="ORF">DPEC_G00269790</name>
</gene>
<protein>
    <submittedName>
        <fullName evidence="1">Uncharacterized protein</fullName>
    </submittedName>
</protein>
<dbReference type="EMBL" id="CM055751">
    <property type="protein sequence ID" value="KAJ7993182.1"/>
    <property type="molecule type" value="Genomic_DNA"/>
</dbReference>
<dbReference type="Proteomes" id="UP001157502">
    <property type="component" value="Chromosome 24"/>
</dbReference>
<keyword evidence="2" id="KW-1185">Reference proteome</keyword>